<protein>
    <submittedName>
        <fullName evidence="1">Uncharacterized protein</fullName>
    </submittedName>
</protein>
<proteinExistence type="predicted"/>
<name>A0A1I7GWN2_9PROT</name>
<reference evidence="2" key="1">
    <citation type="submission" date="2016-10" db="EMBL/GenBank/DDBJ databases">
        <authorList>
            <person name="Varghese N."/>
            <person name="Submissions S."/>
        </authorList>
    </citation>
    <scope>NUCLEOTIDE SEQUENCE [LARGE SCALE GENOMIC DNA]</scope>
    <source>
        <strain evidence="2">Nl14</strain>
    </source>
</reference>
<evidence type="ECO:0000313" key="1">
    <source>
        <dbReference type="EMBL" id="SFU52858.1"/>
    </source>
</evidence>
<evidence type="ECO:0000313" key="2">
    <source>
        <dbReference type="Proteomes" id="UP000182649"/>
    </source>
</evidence>
<dbReference type="AlphaFoldDB" id="A0A1I7GWN2"/>
<dbReference type="Proteomes" id="UP000182649">
    <property type="component" value="Unassembled WGS sequence"/>
</dbReference>
<dbReference type="EMBL" id="FPBZ01000006">
    <property type="protein sequence ID" value="SFU52858.1"/>
    <property type="molecule type" value="Genomic_DNA"/>
</dbReference>
<accession>A0A1I7GWN2</accession>
<organism evidence="1 2">
    <name type="scientific">Nitrosospira multiformis</name>
    <dbReference type="NCBI Taxonomy" id="1231"/>
    <lineage>
        <taxon>Bacteria</taxon>
        <taxon>Pseudomonadati</taxon>
        <taxon>Pseudomonadota</taxon>
        <taxon>Betaproteobacteria</taxon>
        <taxon>Nitrosomonadales</taxon>
        <taxon>Nitrosomonadaceae</taxon>
        <taxon>Nitrosospira</taxon>
    </lineage>
</organism>
<sequence length="116" mass="12863">MRTSLGPLVGAAYAAEDLDRFEQWVPIGCQGSYRIYRHRLKQRVARVADELLSTPLRGSPCIGPGHALRCGGYISPYRRGDLGANLVTPLSREFELILISGMNTTSFDDRYFGLEG</sequence>
<gene>
    <name evidence="1" type="ORF">SAMN05216417_10644</name>
</gene>